<evidence type="ECO:0000259" key="2">
    <source>
        <dbReference type="Pfam" id="PF00271"/>
    </source>
</evidence>
<dbReference type="EnsemblMetazoa" id="XM_021048238.1">
    <property type="protein sequence ID" value="XP_020903897.1"/>
    <property type="gene ID" value="LOC110242283"/>
</dbReference>
<dbReference type="Pfam" id="PF00271">
    <property type="entry name" value="Helicase_C"/>
    <property type="match status" value="1"/>
</dbReference>
<dbReference type="OrthoDB" id="10252227at2759"/>
<dbReference type="InterPro" id="IPR044972">
    <property type="entry name" value="Mot1"/>
</dbReference>
<dbReference type="PANTHER" id="PTHR36498">
    <property type="entry name" value="TATA-BINDING PROTEIN-ASSOCIATED FACTOR 172"/>
    <property type="match status" value="1"/>
</dbReference>
<dbReference type="AlphaFoldDB" id="A0A913XG61"/>
<accession>A0A913XG61</accession>
<sequence>MQQLHDTKGSIRDIQHAAKLVALKQLLLDCGIGVTTAGSGDLGSEPVVSQHRVLLFCQMKSMLDIVEKDLLKGHMPSVTYLRLDGSTPAGSRHSIVHRFNN</sequence>
<reference evidence="3" key="1">
    <citation type="submission" date="2022-11" db="UniProtKB">
        <authorList>
            <consortium name="EnsemblMetazoa"/>
        </authorList>
    </citation>
    <scope>IDENTIFICATION</scope>
</reference>
<keyword evidence="4" id="KW-1185">Reference proteome</keyword>
<dbReference type="RefSeq" id="XP_020903897.1">
    <property type="nucleotide sequence ID" value="XM_021048238.1"/>
</dbReference>
<dbReference type="InterPro" id="IPR027417">
    <property type="entry name" value="P-loop_NTPase"/>
</dbReference>
<proteinExistence type="predicted"/>
<evidence type="ECO:0000256" key="1">
    <source>
        <dbReference type="ARBA" id="ARBA00022801"/>
    </source>
</evidence>
<dbReference type="GO" id="GO:0016887">
    <property type="term" value="F:ATP hydrolysis activity"/>
    <property type="evidence" value="ECO:0007669"/>
    <property type="project" value="InterPro"/>
</dbReference>
<dbReference type="Gene3D" id="3.40.50.300">
    <property type="entry name" value="P-loop containing nucleotide triphosphate hydrolases"/>
    <property type="match status" value="1"/>
</dbReference>
<dbReference type="SUPFAM" id="SSF52540">
    <property type="entry name" value="P-loop containing nucleoside triphosphate hydrolases"/>
    <property type="match status" value="1"/>
</dbReference>
<feature type="domain" description="Helicase C-terminal" evidence="2">
    <location>
        <begin position="49"/>
        <end position="101"/>
    </location>
</feature>
<dbReference type="Proteomes" id="UP000887567">
    <property type="component" value="Unplaced"/>
</dbReference>
<keyword evidence="1" id="KW-0378">Hydrolase</keyword>
<dbReference type="GO" id="GO:0003677">
    <property type="term" value="F:DNA binding"/>
    <property type="evidence" value="ECO:0007669"/>
    <property type="project" value="InterPro"/>
</dbReference>
<protein>
    <recommendedName>
        <fullName evidence="2">Helicase C-terminal domain-containing protein</fullName>
    </recommendedName>
</protein>
<dbReference type="InterPro" id="IPR049730">
    <property type="entry name" value="SNF2/RAD54-like_C"/>
</dbReference>
<dbReference type="KEGG" id="epa:110242283"/>
<organism evidence="3 4">
    <name type="scientific">Exaiptasia diaphana</name>
    <name type="common">Tropical sea anemone</name>
    <name type="synonym">Aiptasia pulchella</name>
    <dbReference type="NCBI Taxonomy" id="2652724"/>
    <lineage>
        <taxon>Eukaryota</taxon>
        <taxon>Metazoa</taxon>
        <taxon>Cnidaria</taxon>
        <taxon>Anthozoa</taxon>
        <taxon>Hexacorallia</taxon>
        <taxon>Actiniaria</taxon>
        <taxon>Aiptasiidae</taxon>
        <taxon>Exaiptasia</taxon>
    </lineage>
</organism>
<dbReference type="GeneID" id="110242283"/>
<dbReference type="InterPro" id="IPR001650">
    <property type="entry name" value="Helicase_C-like"/>
</dbReference>
<name>A0A913XG61_EXADI</name>
<evidence type="ECO:0000313" key="4">
    <source>
        <dbReference type="Proteomes" id="UP000887567"/>
    </source>
</evidence>
<dbReference type="CDD" id="cd18793">
    <property type="entry name" value="SF2_C_SNF"/>
    <property type="match status" value="1"/>
</dbReference>
<dbReference type="PANTHER" id="PTHR36498:SF1">
    <property type="entry name" value="TATA-BINDING PROTEIN-ASSOCIATED FACTOR 172"/>
    <property type="match status" value="1"/>
</dbReference>
<evidence type="ECO:0000313" key="3">
    <source>
        <dbReference type="EnsemblMetazoa" id="XP_020903897.1"/>
    </source>
</evidence>
<dbReference type="GO" id="GO:0017025">
    <property type="term" value="F:TBP-class protein binding"/>
    <property type="evidence" value="ECO:0007669"/>
    <property type="project" value="InterPro"/>
</dbReference>